<name>A0A2R9VQ74_VIBPH</name>
<evidence type="ECO:0000313" key="1">
    <source>
        <dbReference type="EMBL" id="HAS6675943.1"/>
    </source>
</evidence>
<protein>
    <submittedName>
        <fullName evidence="1">Uncharacterized protein</fullName>
    </submittedName>
</protein>
<reference evidence="1" key="1">
    <citation type="journal article" date="2018" name="Genome Biol.">
        <title>SKESA: strategic k-mer extension for scrupulous assemblies.</title>
        <authorList>
            <person name="Souvorov A."/>
            <person name="Agarwala R."/>
            <person name="Lipman D.J."/>
        </authorList>
    </citation>
    <scope>NUCLEOTIDE SEQUENCE</scope>
    <source>
        <strain evidence="1">1930</strain>
    </source>
</reference>
<dbReference type="EMBL" id="DACQKT010000001">
    <property type="protein sequence ID" value="HAS6675943.1"/>
    <property type="molecule type" value="Genomic_DNA"/>
</dbReference>
<reference evidence="1" key="4">
    <citation type="submission" date="2019-12" db="EMBL/GenBank/DDBJ databases">
        <authorList>
            <consortium name="NCBI Pathogen Detection Project"/>
        </authorList>
    </citation>
    <scope>NUCLEOTIDE SEQUENCE</scope>
    <source>
        <strain evidence="1">1930</strain>
    </source>
</reference>
<organism evidence="1">
    <name type="scientific">Vibrio parahaemolyticus</name>
    <dbReference type="NCBI Taxonomy" id="670"/>
    <lineage>
        <taxon>Bacteria</taxon>
        <taxon>Pseudomonadati</taxon>
        <taxon>Pseudomonadota</taxon>
        <taxon>Gammaproteobacteria</taxon>
        <taxon>Vibrionales</taxon>
        <taxon>Vibrionaceae</taxon>
        <taxon>Vibrio</taxon>
    </lineage>
</organism>
<evidence type="ECO:0000313" key="2">
    <source>
        <dbReference type="EMBL" id="QHH10426.1"/>
    </source>
</evidence>
<reference evidence="2 5" key="2">
    <citation type="submission" date="2018-12" db="EMBL/GenBank/DDBJ databases">
        <title>Genomic insights into the evolutionary origins and pathogenicity of five Vibrio parahaemolyticus strains isolated from the shrimp with acute hepatopancreatic necrosis disease (AHPND).</title>
        <authorList>
            <person name="Yang Q."/>
            <person name="Dong X."/>
            <person name="Xie G."/>
            <person name="Fu S."/>
            <person name="Zou P."/>
            <person name="Sun J."/>
            <person name="Wang Y."/>
            <person name="Huang J."/>
        </authorList>
    </citation>
    <scope>NUCLEOTIDE SEQUENCE [LARGE SCALE GENOMIC DNA]</scope>
    <source>
        <strain evidence="2 5">20160303005-1</strain>
    </source>
</reference>
<sequence length="34" mass="3682">MHLAITGFNPILLWLVICASRADFAANDSLHSAI</sequence>
<gene>
    <name evidence="2" type="ORF">EHC69_14125</name>
    <name evidence="3" type="ORF">FVP01_14220</name>
    <name evidence="1" type="ORF">I7278_03860</name>
</gene>
<evidence type="ECO:0000313" key="5">
    <source>
        <dbReference type="Proteomes" id="UP000464718"/>
    </source>
</evidence>
<evidence type="ECO:0000313" key="3">
    <source>
        <dbReference type="EMBL" id="TXN17094.1"/>
    </source>
</evidence>
<dbReference type="Proteomes" id="UP000856022">
    <property type="component" value="Unassembled WGS sequence"/>
</dbReference>
<dbReference type="Proteomes" id="UP000321504">
    <property type="component" value="Unassembled WGS sequence"/>
</dbReference>
<dbReference type="Proteomes" id="UP000464718">
    <property type="component" value="Chromosome i"/>
</dbReference>
<evidence type="ECO:0000313" key="4">
    <source>
        <dbReference type="Proteomes" id="UP000321504"/>
    </source>
</evidence>
<accession>A0A2R9VQ74</accession>
<dbReference type="EMBL" id="CP034298">
    <property type="protein sequence ID" value="QHH10426.1"/>
    <property type="molecule type" value="Genomic_DNA"/>
</dbReference>
<dbReference type="OrthoDB" id="5894161at2"/>
<dbReference type="AlphaFoldDB" id="A0A2R9VQ74"/>
<proteinExistence type="predicted"/>
<reference evidence="3 4" key="3">
    <citation type="submission" date="2019-08" db="EMBL/GenBank/DDBJ databases">
        <title>Emerging of two pre-pandemic pathogenic O4:KUT lineages of Vibrio parahaemolyticus in coastal eastern China.</title>
        <authorList>
            <person name="Yu H."/>
        </authorList>
    </citation>
    <scope>NUCLEOTIDE SEQUENCE [LARGE SCALE GENOMIC DNA]</scope>
    <source>
        <strain evidence="3 4">HZ17-383</strain>
    </source>
</reference>
<dbReference type="EMBL" id="VRMQ01000002">
    <property type="protein sequence ID" value="TXN17094.1"/>
    <property type="molecule type" value="Genomic_DNA"/>
</dbReference>